<dbReference type="SUPFAM" id="SSF46689">
    <property type="entry name" value="Homeodomain-like"/>
    <property type="match status" value="2"/>
</dbReference>
<evidence type="ECO:0000256" key="2">
    <source>
        <dbReference type="ARBA" id="ARBA00022737"/>
    </source>
</evidence>
<dbReference type="CDD" id="cd00167">
    <property type="entry name" value="SANT"/>
    <property type="match status" value="2"/>
</dbReference>
<dbReference type="GO" id="GO:0003700">
    <property type="term" value="F:DNA-binding transcription factor activity"/>
    <property type="evidence" value="ECO:0007669"/>
    <property type="project" value="TreeGrafter"/>
</dbReference>
<evidence type="ECO:0000259" key="6">
    <source>
        <dbReference type="PROSITE" id="PS50090"/>
    </source>
</evidence>
<protein>
    <submittedName>
        <fullName evidence="8">KLTH0C07788p</fullName>
    </submittedName>
</protein>
<keyword evidence="2" id="KW-0677">Repeat</keyword>
<dbReference type="GeneID" id="8291434"/>
<dbReference type="GO" id="GO:0000785">
    <property type="term" value="C:chromatin"/>
    <property type="evidence" value="ECO:0007669"/>
    <property type="project" value="UniProtKB-ARBA"/>
</dbReference>
<dbReference type="eggNOG" id="KOG0051">
    <property type="taxonomic scope" value="Eukaryota"/>
</dbReference>
<evidence type="ECO:0000256" key="1">
    <source>
        <dbReference type="ARBA" id="ARBA00004123"/>
    </source>
</evidence>
<dbReference type="PROSITE" id="PS50090">
    <property type="entry name" value="MYB_LIKE"/>
    <property type="match status" value="2"/>
</dbReference>
<dbReference type="Gene3D" id="1.10.10.60">
    <property type="entry name" value="Homeodomain-like"/>
    <property type="match status" value="2"/>
</dbReference>
<feature type="domain" description="HTH myb-type" evidence="7">
    <location>
        <begin position="570"/>
        <end position="599"/>
    </location>
</feature>
<dbReference type="InterPro" id="IPR001005">
    <property type="entry name" value="SANT/Myb"/>
</dbReference>
<dbReference type="PANTHER" id="PTHR46380:SF2">
    <property type="entry name" value="CYCLIN-D-BINDING MYB-LIKE TRANSCRIPTION FACTOR 1"/>
    <property type="match status" value="1"/>
</dbReference>
<sequence>MSDGRADQESVEEAVFKYVGVDLQGGKHDEGHPHELEAAENKRQAQARLAHVARDARARAQAQVQAQAQAQARAQAQTQSQVRAGAGSSTGGQDQHGQGQDHDQDQHGQGQDANPVQDQDQDPDQDQDQAAGSADMEWFLRHELGASPSDLDMRGAREPQSVAAAAVAAAFAASQDNKRPRNEDDNGSGRNAASNVSGPRQHHGNKRFKVPDARLAGSRVQSKMPHLGAVDPELASLDDPEDVTEHEQLVRKAILDADSIAHHPDFQHYLNTEDDSDDKAQRMSLLSSKGSTVVLGGIHDHGRKIEVLPKVAGRNSVSGVDSHSGSSPGSGSGPGAGLAARSMGRIPSGMTLGAGAGAGAHSEQDISNMIQDAATKASDFISAQNQSTGKSFDAVEEQALEHFVGDYQAIKNLSRRQICERIWSNERRKDDFWTNICKVLPYRTRSSVYKHVRRKYHIFEQRGKWTPEEDQELAQLCMEKEGQWSEIGKTLGRMPEDCRDRWRNYVKCGNNRASNKWSPQEEEHLKQVISELLDSVEPQDDQSYDTDEVHMDGKAKAGKKKKQDSKDTINWTVVSERMGGTRSRIQCRYKWNKLLKKQAMSKIKSISEDDKTWILEKLRDMGFTEDSQVDWDELATLMPGRQWSGTELKLCYEKLRTGVKYYKDRTINQICKELIGARDEGLPLESESKL</sequence>
<organism evidence="8 9">
    <name type="scientific">Lachancea thermotolerans (strain ATCC 56472 / CBS 6340 / NRRL Y-8284)</name>
    <name type="common">Yeast</name>
    <name type="synonym">Kluyveromyces thermotolerans</name>
    <dbReference type="NCBI Taxonomy" id="559295"/>
    <lineage>
        <taxon>Eukaryota</taxon>
        <taxon>Fungi</taxon>
        <taxon>Dikarya</taxon>
        <taxon>Ascomycota</taxon>
        <taxon>Saccharomycotina</taxon>
        <taxon>Saccharomycetes</taxon>
        <taxon>Saccharomycetales</taxon>
        <taxon>Saccharomycetaceae</taxon>
        <taxon>Lachancea</taxon>
    </lineage>
</organism>
<feature type="domain" description="Myb-like" evidence="6">
    <location>
        <begin position="461"/>
        <end position="506"/>
    </location>
</feature>
<comment type="subcellular location">
    <subcellularLocation>
        <location evidence="1">Nucleus</location>
    </subcellularLocation>
</comment>
<dbReference type="KEGG" id="lth:KLTH0C07788g"/>
<evidence type="ECO:0000256" key="3">
    <source>
        <dbReference type="ARBA" id="ARBA00023125"/>
    </source>
</evidence>
<evidence type="ECO:0000313" key="9">
    <source>
        <dbReference type="Proteomes" id="UP000002036"/>
    </source>
</evidence>
<dbReference type="EMBL" id="CU928167">
    <property type="protein sequence ID" value="CAR22124.1"/>
    <property type="molecule type" value="Genomic_DNA"/>
</dbReference>
<feature type="region of interest" description="Disordered" evidence="5">
    <location>
        <begin position="315"/>
        <end position="343"/>
    </location>
</feature>
<dbReference type="STRING" id="559295.C5DEB3"/>
<dbReference type="OrthoDB" id="39591at2759"/>
<dbReference type="FunCoup" id="C5DEB3">
    <property type="interactions" value="1417"/>
</dbReference>
<evidence type="ECO:0000256" key="5">
    <source>
        <dbReference type="SAM" id="MobiDB-lite"/>
    </source>
</evidence>
<feature type="compositionally biased region" description="Basic and acidic residues" evidence="5">
    <location>
        <begin position="25"/>
        <end position="43"/>
    </location>
</feature>
<name>C5DEB3_LACTC</name>
<gene>
    <name evidence="8" type="ordered locus">KLTH0C07788g</name>
</gene>
<keyword evidence="9" id="KW-1185">Reference proteome</keyword>
<dbReference type="GO" id="GO:0006353">
    <property type="term" value="P:DNA-templated transcription termination"/>
    <property type="evidence" value="ECO:0007669"/>
    <property type="project" value="UniProtKB-ARBA"/>
</dbReference>
<dbReference type="Proteomes" id="UP000002036">
    <property type="component" value="Chromosome C"/>
</dbReference>
<accession>C5DEB3</accession>
<dbReference type="PANTHER" id="PTHR46380">
    <property type="entry name" value="CYCLIN-D-BINDING MYB-LIKE TRANSCRIPTION FACTOR 1"/>
    <property type="match status" value="1"/>
</dbReference>
<dbReference type="InterPro" id="IPR017930">
    <property type="entry name" value="Myb_dom"/>
</dbReference>
<feature type="domain" description="Myb-like" evidence="6">
    <location>
        <begin position="509"/>
        <end position="595"/>
    </location>
</feature>
<evidence type="ECO:0000259" key="7">
    <source>
        <dbReference type="PROSITE" id="PS51294"/>
    </source>
</evidence>
<dbReference type="AlphaFoldDB" id="C5DEB3"/>
<dbReference type="InterPro" id="IPR009057">
    <property type="entry name" value="Homeodomain-like_sf"/>
</dbReference>
<dbReference type="PROSITE" id="PS51294">
    <property type="entry name" value="HTH_MYB"/>
    <property type="match status" value="2"/>
</dbReference>
<evidence type="ECO:0000256" key="4">
    <source>
        <dbReference type="ARBA" id="ARBA00023242"/>
    </source>
</evidence>
<dbReference type="InParanoid" id="C5DEB3"/>
<proteinExistence type="predicted"/>
<dbReference type="SMART" id="SM00717">
    <property type="entry name" value="SANT"/>
    <property type="match status" value="4"/>
</dbReference>
<dbReference type="OMA" id="HVRRKYH"/>
<keyword evidence="4" id="KW-0539">Nucleus</keyword>
<dbReference type="FunFam" id="1.10.10.60:FF:000387">
    <property type="entry name" value="Replication termination factor 1"/>
    <property type="match status" value="1"/>
</dbReference>
<feature type="compositionally biased region" description="Polar residues" evidence="5">
    <location>
        <begin position="188"/>
        <end position="198"/>
    </location>
</feature>
<keyword evidence="3" id="KW-0238">DNA-binding</keyword>
<evidence type="ECO:0000313" key="8">
    <source>
        <dbReference type="EMBL" id="CAR22124.1"/>
    </source>
</evidence>
<dbReference type="Pfam" id="PF13921">
    <property type="entry name" value="Myb_DNA-bind_6"/>
    <property type="match status" value="1"/>
</dbReference>
<dbReference type="GO" id="GO:0031981">
    <property type="term" value="C:nuclear lumen"/>
    <property type="evidence" value="ECO:0007669"/>
    <property type="project" value="UniProtKB-ARBA"/>
</dbReference>
<dbReference type="HOGENOM" id="CLU_016706_0_0_1"/>
<feature type="compositionally biased region" description="Low complexity" evidence="5">
    <location>
        <begin position="316"/>
        <end position="327"/>
    </location>
</feature>
<feature type="region of interest" description="Disordered" evidence="5">
    <location>
        <begin position="536"/>
        <end position="566"/>
    </location>
</feature>
<dbReference type="RefSeq" id="XP_002552562.1">
    <property type="nucleotide sequence ID" value="XM_002552516.1"/>
</dbReference>
<feature type="compositionally biased region" description="Acidic residues" evidence="5">
    <location>
        <begin position="537"/>
        <end position="546"/>
    </location>
</feature>
<dbReference type="InterPro" id="IPR051651">
    <property type="entry name" value="DMTF1_DNA-bind_reg"/>
</dbReference>
<feature type="compositionally biased region" description="Low complexity" evidence="5">
    <location>
        <begin position="162"/>
        <end position="173"/>
    </location>
</feature>
<dbReference type="GO" id="GO:0000976">
    <property type="term" value="F:transcription cis-regulatory region binding"/>
    <property type="evidence" value="ECO:0007669"/>
    <property type="project" value="TreeGrafter"/>
</dbReference>
<feature type="domain" description="HTH myb-type" evidence="7">
    <location>
        <begin position="457"/>
        <end position="510"/>
    </location>
</feature>
<reference evidence="8 9" key="1">
    <citation type="journal article" date="2009" name="Genome Res.">
        <title>Comparative genomics of protoploid Saccharomycetaceae.</title>
        <authorList>
            <consortium name="The Genolevures Consortium"/>
            <person name="Souciet J.-L."/>
            <person name="Dujon B."/>
            <person name="Gaillardin C."/>
            <person name="Johnston M."/>
            <person name="Baret P.V."/>
            <person name="Cliften P."/>
            <person name="Sherman D.J."/>
            <person name="Weissenbach J."/>
            <person name="Westhof E."/>
            <person name="Wincker P."/>
            <person name="Jubin C."/>
            <person name="Poulain J."/>
            <person name="Barbe V."/>
            <person name="Segurens B."/>
            <person name="Artiguenave F."/>
            <person name="Anthouard V."/>
            <person name="Vacherie B."/>
            <person name="Val M.-E."/>
            <person name="Fulton R.S."/>
            <person name="Minx P."/>
            <person name="Wilson R."/>
            <person name="Durrens P."/>
            <person name="Jean G."/>
            <person name="Marck C."/>
            <person name="Martin T."/>
            <person name="Nikolski M."/>
            <person name="Rolland T."/>
            <person name="Seret M.-L."/>
            <person name="Casaregola S."/>
            <person name="Despons L."/>
            <person name="Fairhead C."/>
            <person name="Fischer G."/>
            <person name="Lafontaine I."/>
            <person name="Leh V."/>
            <person name="Lemaire M."/>
            <person name="de Montigny J."/>
            <person name="Neuveglise C."/>
            <person name="Thierry A."/>
            <person name="Blanc-Lenfle I."/>
            <person name="Bleykasten C."/>
            <person name="Diffels J."/>
            <person name="Fritsch E."/>
            <person name="Frangeul L."/>
            <person name="Goeffon A."/>
            <person name="Jauniaux N."/>
            <person name="Kachouri-Lafond R."/>
            <person name="Payen C."/>
            <person name="Potier S."/>
            <person name="Pribylova L."/>
            <person name="Ozanne C."/>
            <person name="Richard G.-F."/>
            <person name="Sacerdot C."/>
            <person name="Straub M.-L."/>
            <person name="Talla E."/>
        </authorList>
    </citation>
    <scope>NUCLEOTIDE SEQUENCE [LARGE SCALE GENOMIC DNA]</scope>
    <source>
        <strain evidence="9">ATCC 56472 / CBS 6340 / NRRL Y-8284</strain>
    </source>
</reference>
<feature type="compositionally biased region" description="Low complexity" evidence="5">
    <location>
        <begin position="59"/>
        <end position="84"/>
    </location>
</feature>
<feature type="region of interest" description="Disordered" evidence="5">
    <location>
        <begin position="22"/>
        <end position="207"/>
    </location>
</feature>